<feature type="transmembrane region" description="Helical" evidence="6">
    <location>
        <begin position="16"/>
        <end position="40"/>
    </location>
</feature>
<evidence type="ECO:0000256" key="2">
    <source>
        <dbReference type="ARBA" id="ARBA00022475"/>
    </source>
</evidence>
<evidence type="ECO:0000256" key="4">
    <source>
        <dbReference type="ARBA" id="ARBA00022989"/>
    </source>
</evidence>
<name>A0A425Y7N0_9BACT</name>
<evidence type="ECO:0000313" key="10">
    <source>
        <dbReference type="Proteomes" id="UP000285794"/>
    </source>
</evidence>
<feature type="transmembrane region" description="Helical" evidence="6">
    <location>
        <begin position="720"/>
        <end position="739"/>
    </location>
</feature>
<evidence type="ECO:0000259" key="7">
    <source>
        <dbReference type="Pfam" id="PF02687"/>
    </source>
</evidence>
<feature type="domain" description="ABC3 transporter permease C-terminal" evidence="7">
    <location>
        <begin position="287"/>
        <end position="400"/>
    </location>
</feature>
<dbReference type="RefSeq" id="WP_125028789.1">
    <property type="nucleotide sequence ID" value="NZ_JAPXVP010000001.1"/>
</dbReference>
<dbReference type="PANTHER" id="PTHR30572:SF18">
    <property type="entry name" value="ABC-TYPE MACROLIDE FAMILY EXPORT SYSTEM PERMEASE COMPONENT 2"/>
    <property type="match status" value="1"/>
</dbReference>
<keyword evidence="4 6" id="KW-1133">Transmembrane helix</keyword>
<keyword evidence="5 6" id="KW-0472">Membrane</keyword>
<dbReference type="Pfam" id="PF12704">
    <property type="entry name" value="MacB_PCD"/>
    <property type="match status" value="2"/>
</dbReference>
<dbReference type="InterPro" id="IPR025857">
    <property type="entry name" value="MacB_PCD"/>
</dbReference>
<proteinExistence type="predicted"/>
<comment type="caution">
    <text evidence="9">The sequence shown here is derived from an EMBL/GenBank/DDBJ whole genome shotgun (WGS) entry which is preliminary data.</text>
</comment>
<dbReference type="OrthoDB" id="973461at2"/>
<dbReference type="InterPro" id="IPR003838">
    <property type="entry name" value="ABC3_permease_C"/>
</dbReference>
<dbReference type="AlphaFoldDB" id="A0A425Y7N0"/>
<keyword evidence="3 6" id="KW-0812">Transmembrane</keyword>
<feature type="transmembrane region" description="Helical" evidence="6">
    <location>
        <begin position="375"/>
        <end position="397"/>
    </location>
</feature>
<feature type="transmembrane region" description="Helical" evidence="6">
    <location>
        <begin position="668"/>
        <end position="688"/>
    </location>
</feature>
<dbReference type="GO" id="GO:0022857">
    <property type="term" value="F:transmembrane transporter activity"/>
    <property type="evidence" value="ECO:0007669"/>
    <property type="project" value="TreeGrafter"/>
</dbReference>
<feature type="domain" description="MacB-like periplasmic core" evidence="8">
    <location>
        <begin position="23"/>
        <end position="228"/>
    </location>
</feature>
<evidence type="ECO:0000256" key="1">
    <source>
        <dbReference type="ARBA" id="ARBA00004651"/>
    </source>
</evidence>
<evidence type="ECO:0000259" key="8">
    <source>
        <dbReference type="Pfam" id="PF12704"/>
    </source>
</evidence>
<protein>
    <submittedName>
        <fullName evidence="9">ABC transporter permease</fullName>
    </submittedName>
</protein>
<evidence type="ECO:0000256" key="5">
    <source>
        <dbReference type="ARBA" id="ARBA00023136"/>
    </source>
</evidence>
<sequence length="791" mass="89896">MNKIKTYIRVFFRDKVSLLLGVGSLTIGISVSLLIGLWYVNETSYDKFHKDSDNTYRVCRKILLGSESKILGSEFNPLGKNIKRLFPEVIEAVRISPIISEKGELVKYGGKKHFLKYINVVDTSFFNFFNYEFKEGSAHAFIQNPNSIIIDETTANQFFPNENPLGRVISYMGEREVVGVLKNLPSNTHLKFHALIPIQSIPEIDNGKWGNRDNYMTYVKLAKDTNQAFLCEKIKQYSVTSCDFYREGDIDYFLQPLQAIHLTSGFMFEAESGVRTTNASMLVTFLIIGIVILLIACVNFINLFISASFLRAKAIGLKKVNGAKRLNIIMDFMGETFLYVFFSSVLALLIIHAVLPYFSQFIGYNLLLDFSDSKLWIMLLGVGLFISIFSGAIPGLYMSGFNSLESLKGRFKGQRIIALQKSLVIIQFTVSMALLTGVFFINKQIQFINNADLGFDKEQLVYINIPESYVNKISSIQEELERSPFVKATCVSNGTTLQWWQGNSISKAETPDEQVVAEIKQMQHNYFKVYGLQVIEGENTLSDALGKGFGSDCLINEKTAELLNLEKPYIGKSIKVGFRKPMTIVGVVKDAYTKSLNQKIDPQVYVRFCDIWAGMPLMVKTTGRDMKVVIDILRKQWEANETDYPFEYRFLDKDYEALYKDEEQSGILALWTMGIALFLTIAGLWGMARYSSHRRIKEIGVRKVNGASTLEILRLLNTDFIKWVVVAFSIACPIAWYVMDKWLQNFAYKTELSWWIFALSGLIGMGIALLTVSIQSWRAATRNPVESLRYE</sequence>
<feature type="domain" description="MacB-like periplasmic core" evidence="8">
    <location>
        <begin position="433"/>
        <end position="611"/>
    </location>
</feature>
<feature type="transmembrane region" description="Helical" evidence="6">
    <location>
        <begin position="326"/>
        <end position="355"/>
    </location>
</feature>
<evidence type="ECO:0000256" key="3">
    <source>
        <dbReference type="ARBA" id="ARBA00022692"/>
    </source>
</evidence>
<feature type="transmembrane region" description="Helical" evidence="6">
    <location>
        <begin position="754"/>
        <end position="774"/>
    </location>
</feature>
<accession>A0A425Y7N0</accession>
<gene>
    <name evidence="9" type="ORF">DWB61_00330</name>
</gene>
<reference evidence="9 10" key="1">
    <citation type="submission" date="2018-07" db="EMBL/GenBank/DDBJ databases">
        <title>Draft genome sequence of Ancylomarina sp. M1P.</title>
        <authorList>
            <person name="Yadav S."/>
            <person name="Villanueva L."/>
            <person name="Damste J.S.S."/>
        </authorList>
    </citation>
    <scope>NUCLEOTIDE SEQUENCE [LARGE SCALE GENOMIC DNA]</scope>
    <source>
        <strain evidence="9 10">M1P</strain>
    </source>
</reference>
<evidence type="ECO:0000256" key="6">
    <source>
        <dbReference type="SAM" id="Phobius"/>
    </source>
</evidence>
<comment type="subcellular location">
    <subcellularLocation>
        <location evidence="1">Cell membrane</location>
        <topology evidence="1">Multi-pass membrane protein</topology>
    </subcellularLocation>
</comment>
<feature type="transmembrane region" description="Helical" evidence="6">
    <location>
        <begin position="418"/>
        <end position="441"/>
    </location>
</feature>
<dbReference type="GO" id="GO:0005886">
    <property type="term" value="C:plasma membrane"/>
    <property type="evidence" value="ECO:0007669"/>
    <property type="project" value="UniProtKB-SubCell"/>
</dbReference>
<keyword evidence="2" id="KW-1003">Cell membrane</keyword>
<dbReference type="Pfam" id="PF02687">
    <property type="entry name" value="FtsX"/>
    <property type="match status" value="2"/>
</dbReference>
<dbReference type="EMBL" id="QQWG01000001">
    <property type="protein sequence ID" value="RRG24500.1"/>
    <property type="molecule type" value="Genomic_DNA"/>
</dbReference>
<keyword evidence="10" id="KW-1185">Reference proteome</keyword>
<feature type="transmembrane region" description="Helical" evidence="6">
    <location>
        <begin position="281"/>
        <end position="305"/>
    </location>
</feature>
<dbReference type="Proteomes" id="UP000285794">
    <property type="component" value="Unassembled WGS sequence"/>
</dbReference>
<dbReference type="InterPro" id="IPR050250">
    <property type="entry name" value="Macrolide_Exporter_MacB"/>
</dbReference>
<dbReference type="PANTHER" id="PTHR30572">
    <property type="entry name" value="MEMBRANE COMPONENT OF TRANSPORTER-RELATED"/>
    <property type="match status" value="1"/>
</dbReference>
<feature type="domain" description="ABC3 transporter permease C-terminal" evidence="7">
    <location>
        <begin position="673"/>
        <end position="784"/>
    </location>
</feature>
<organism evidence="9 10">
    <name type="scientific">Ancylomarina euxinus</name>
    <dbReference type="NCBI Taxonomy" id="2283627"/>
    <lineage>
        <taxon>Bacteria</taxon>
        <taxon>Pseudomonadati</taxon>
        <taxon>Bacteroidota</taxon>
        <taxon>Bacteroidia</taxon>
        <taxon>Marinilabiliales</taxon>
        <taxon>Marinifilaceae</taxon>
        <taxon>Ancylomarina</taxon>
    </lineage>
</organism>
<evidence type="ECO:0000313" key="9">
    <source>
        <dbReference type="EMBL" id="RRG24500.1"/>
    </source>
</evidence>